<evidence type="ECO:0000313" key="3">
    <source>
        <dbReference type="EMBL" id="GGY68132.1"/>
    </source>
</evidence>
<dbReference type="EMBL" id="BMWV01000023">
    <property type="protein sequence ID" value="GGY68132.1"/>
    <property type="molecule type" value="Genomic_DNA"/>
</dbReference>
<keyword evidence="2" id="KW-1133">Transmembrane helix</keyword>
<evidence type="ECO:0000313" key="6">
    <source>
        <dbReference type="Proteomes" id="UP000628442"/>
    </source>
</evidence>
<evidence type="ECO:0000256" key="2">
    <source>
        <dbReference type="SAM" id="Phobius"/>
    </source>
</evidence>
<evidence type="ECO:0000313" key="5">
    <source>
        <dbReference type="Proteomes" id="UP000292307"/>
    </source>
</evidence>
<name>A0A411X2Q7_9BURK</name>
<evidence type="ECO:0008006" key="7">
    <source>
        <dbReference type="Google" id="ProtNLM"/>
    </source>
</evidence>
<reference evidence="3" key="3">
    <citation type="submission" date="2022-12" db="EMBL/GenBank/DDBJ databases">
        <authorList>
            <person name="Sun Q."/>
            <person name="Kim S."/>
        </authorList>
    </citation>
    <scope>NUCLEOTIDE SEQUENCE</scope>
    <source>
        <strain evidence="3">KCTC 12343</strain>
    </source>
</reference>
<sequence>MIPAELVSILFRAGAAIAVFLAALATGYVAGRSAEQGEHLAAEFERANAEHEAITKRLKDNAAAAARQAATNESITKGKNDEVQPVIARIAAAERVRVGSAICGGSAGASTPEVPSSGDGADSSRRMVRSDVDRDLKALMIAVEKDLATGRACQAAAREHGLAY</sequence>
<dbReference type="RefSeq" id="WP_131147383.1">
    <property type="nucleotide sequence ID" value="NZ_BMWV01000023.1"/>
</dbReference>
<organism evidence="3 6">
    <name type="scientific">Pseudoduganella albidiflava</name>
    <dbReference type="NCBI Taxonomy" id="321983"/>
    <lineage>
        <taxon>Bacteria</taxon>
        <taxon>Pseudomonadati</taxon>
        <taxon>Pseudomonadota</taxon>
        <taxon>Betaproteobacteria</taxon>
        <taxon>Burkholderiales</taxon>
        <taxon>Oxalobacteraceae</taxon>
        <taxon>Telluria group</taxon>
        <taxon>Pseudoduganella</taxon>
    </lineage>
</organism>
<proteinExistence type="predicted"/>
<dbReference type="EMBL" id="CP036401">
    <property type="protein sequence ID" value="QBI03280.1"/>
    <property type="molecule type" value="Genomic_DNA"/>
</dbReference>
<reference evidence="4 5" key="2">
    <citation type="submission" date="2019-02" db="EMBL/GenBank/DDBJ databases">
        <title>Draft Genome Sequences of Six Type Strains of the Genus Massilia.</title>
        <authorList>
            <person name="Miess H."/>
            <person name="Frediansyhah A."/>
            <person name="Gross H."/>
        </authorList>
    </citation>
    <scope>NUCLEOTIDE SEQUENCE [LARGE SCALE GENOMIC DNA]</scope>
    <source>
        <strain evidence="4 5">DSM 17472</strain>
    </source>
</reference>
<reference evidence="3" key="1">
    <citation type="journal article" date="2014" name="Int. J. Syst. Evol. Microbiol.">
        <title>Complete genome sequence of Corynebacterium casei LMG S-19264T (=DSM 44701T), isolated from a smear-ripened cheese.</title>
        <authorList>
            <consortium name="US DOE Joint Genome Institute (JGI-PGF)"/>
            <person name="Walter F."/>
            <person name="Albersmeier A."/>
            <person name="Kalinowski J."/>
            <person name="Ruckert C."/>
        </authorList>
    </citation>
    <scope>NUCLEOTIDE SEQUENCE</scope>
    <source>
        <strain evidence="3">KCTC 12343</strain>
    </source>
</reference>
<feature type="region of interest" description="Disordered" evidence="1">
    <location>
        <begin position="107"/>
        <end position="128"/>
    </location>
</feature>
<protein>
    <recommendedName>
        <fullName evidence="7">Lysozyme</fullName>
    </recommendedName>
</protein>
<accession>A0A411X2Q7</accession>
<feature type="transmembrane region" description="Helical" evidence="2">
    <location>
        <begin position="6"/>
        <end position="30"/>
    </location>
</feature>
<gene>
    <name evidence="4" type="ORF">EYF70_22465</name>
    <name evidence="3" type="ORF">GCM10007387_57900</name>
</gene>
<evidence type="ECO:0000313" key="4">
    <source>
        <dbReference type="EMBL" id="QBI03280.1"/>
    </source>
</evidence>
<keyword evidence="2" id="KW-0472">Membrane</keyword>
<dbReference type="Proteomes" id="UP000292307">
    <property type="component" value="Chromosome"/>
</dbReference>
<keyword evidence="2" id="KW-0812">Transmembrane</keyword>
<dbReference type="Proteomes" id="UP000628442">
    <property type="component" value="Unassembled WGS sequence"/>
</dbReference>
<evidence type="ECO:0000256" key="1">
    <source>
        <dbReference type="SAM" id="MobiDB-lite"/>
    </source>
</evidence>
<dbReference type="OrthoDB" id="8759953at2"/>
<keyword evidence="5" id="KW-1185">Reference proteome</keyword>
<dbReference type="AlphaFoldDB" id="A0A411X2Q7"/>